<evidence type="ECO:0000313" key="11">
    <source>
        <dbReference type="Proteomes" id="UP000446866"/>
    </source>
</evidence>
<evidence type="ECO:0000256" key="8">
    <source>
        <dbReference type="RuleBase" id="RU004016"/>
    </source>
</evidence>
<evidence type="ECO:0000256" key="3">
    <source>
        <dbReference type="ARBA" id="ARBA00022801"/>
    </source>
</evidence>
<evidence type="ECO:0000256" key="6">
    <source>
        <dbReference type="ARBA" id="ARBA00023316"/>
    </source>
</evidence>
<dbReference type="PANTHER" id="PTHR35333">
    <property type="entry name" value="BETA-LACTAMASE"/>
    <property type="match status" value="1"/>
</dbReference>
<dbReference type="RefSeq" id="WP_160202797.1">
    <property type="nucleotide sequence ID" value="NZ_QXWK01000026.1"/>
</dbReference>
<dbReference type="EMBL" id="QXWK01000026">
    <property type="protein sequence ID" value="NBH62507.1"/>
    <property type="molecule type" value="Genomic_DNA"/>
</dbReference>
<evidence type="ECO:0000259" key="9">
    <source>
        <dbReference type="Pfam" id="PF00768"/>
    </source>
</evidence>
<dbReference type="InterPro" id="IPR000871">
    <property type="entry name" value="Beta-lactam_class-A"/>
</dbReference>
<dbReference type="InterPro" id="IPR001967">
    <property type="entry name" value="Peptidase_S11_N"/>
</dbReference>
<keyword evidence="5" id="KW-0573">Peptidoglycan synthesis</keyword>
<dbReference type="AlphaFoldDB" id="A0A845QP70"/>
<feature type="active site" description="Acyl-ester intermediate" evidence="7">
    <location>
        <position position="92"/>
    </location>
</feature>
<protein>
    <submittedName>
        <fullName evidence="10">D-alanyl-D-alanine carboxypeptidase</fullName>
    </submittedName>
</protein>
<organism evidence="10 11">
    <name type="scientific">Anaerotruncus colihominis</name>
    <dbReference type="NCBI Taxonomy" id="169435"/>
    <lineage>
        <taxon>Bacteria</taxon>
        <taxon>Bacillati</taxon>
        <taxon>Bacillota</taxon>
        <taxon>Clostridia</taxon>
        <taxon>Eubacteriales</taxon>
        <taxon>Oscillospiraceae</taxon>
        <taxon>Anaerotruncus</taxon>
    </lineage>
</organism>
<feature type="active site" description="Proton acceptor" evidence="7">
    <location>
        <position position="95"/>
    </location>
</feature>
<keyword evidence="10" id="KW-0121">Carboxypeptidase</keyword>
<dbReference type="GO" id="GO:0008360">
    <property type="term" value="P:regulation of cell shape"/>
    <property type="evidence" value="ECO:0007669"/>
    <property type="project" value="UniProtKB-KW"/>
</dbReference>
<keyword evidence="2" id="KW-0732">Signal</keyword>
<dbReference type="Proteomes" id="UP000446866">
    <property type="component" value="Unassembled WGS sequence"/>
</dbReference>
<accession>A0A845QP70</accession>
<keyword evidence="11" id="KW-1185">Reference proteome</keyword>
<evidence type="ECO:0000313" key="10">
    <source>
        <dbReference type="EMBL" id="NBH62507.1"/>
    </source>
</evidence>
<evidence type="ECO:0000256" key="7">
    <source>
        <dbReference type="PIRSR" id="PIRSR618044-1"/>
    </source>
</evidence>
<dbReference type="GO" id="GO:0006508">
    <property type="term" value="P:proteolysis"/>
    <property type="evidence" value="ECO:0007669"/>
    <property type="project" value="InterPro"/>
</dbReference>
<dbReference type="GO" id="GO:0008800">
    <property type="term" value="F:beta-lactamase activity"/>
    <property type="evidence" value="ECO:0007669"/>
    <property type="project" value="InterPro"/>
</dbReference>
<dbReference type="GO" id="GO:0009002">
    <property type="term" value="F:serine-type D-Ala-D-Ala carboxypeptidase activity"/>
    <property type="evidence" value="ECO:0007669"/>
    <property type="project" value="InterPro"/>
</dbReference>
<dbReference type="PRINTS" id="PR00725">
    <property type="entry name" value="DADACBPTASE1"/>
</dbReference>
<evidence type="ECO:0000256" key="5">
    <source>
        <dbReference type="ARBA" id="ARBA00022984"/>
    </source>
</evidence>
<dbReference type="GO" id="GO:0030655">
    <property type="term" value="P:beta-lactam antibiotic catabolic process"/>
    <property type="evidence" value="ECO:0007669"/>
    <property type="project" value="InterPro"/>
</dbReference>
<proteinExistence type="inferred from homology"/>
<gene>
    <name evidence="10" type="ORF">D0435_12690</name>
</gene>
<evidence type="ECO:0000256" key="2">
    <source>
        <dbReference type="ARBA" id="ARBA00022729"/>
    </source>
</evidence>
<dbReference type="SUPFAM" id="SSF56601">
    <property type="entry name" value="beta-lactamase/transpeptidase-like"/>
    <property type="match status" value="1"/>
</dbReference>
<feature type="active site" evidence="7">
    <location>
        <position position="152"/>
    </location>
</feature>
<dbReference type="Gene3D" id="3.40.710.10">
    <property type="entry name" value="DD-peptidase/beta-lactamase superfamily"/>
    <property type="match status" value="1"/>
</dbReference>
<dbReference type="GO" id="GO:0071555">
    <property type="term" value="P:cell wall organization"/>
    <property type="evidence" value="ECO:0007669"/>
    <property type="project" value="UniProtKB-KW"/>
</dbReference>
<dbReference type="GO" id="GO:0046677">
    <property type="term" value="P:response to antibiotic"/>
    <property type="evidence" value="ECO:0007669"/>
    <property type="project" value="InterPro"/>
</dbReference>
<keyword evidence="10" id="KW-0645">Protease</keyword>
<evidence type="ECO:0000256" key="4">
    <source>
        <dbReference type="ARBA" id="ARBA00022960"/>
    </source>
</evidence>
<keyword evidence="3" id="KW-0378">Hydrolase</keyword>
<reference evidence="10 11" key="1">
    <citation type="submission" date="2018-08" db="EMBL/GenBank/DDBJ databases">
        <title>Murine metabolic-syndrome-specific gut microbial biobank.</title>
        <authorList>
            <person name="Liu C."/>
        </authorList>
    </citation>
    <scope>NUCLEOTIDE SEQUENCE [LARGE SCALE GENOMIC DNA]</scope>
    <source>
        <strain evidence="10 11">28</strain>
    </source>
</reference>
<name>A0A845QP70_9FIRM</name>
<dbReference type="Pfam" id="PF00768">
    <property type="entry name" value="Peptidase_S11"/>
    <property type="match status" value="1"/>
</dbReference>
<dbReference type="InterPro" id="IPR012338">
    <property type="entry name" value="Beta-lactam/transpept-like"/>
</dbReference>
<evidence type="ECO:0000256" key="1">
    <source>
        <dbReference type="ARBA" id="ARBA00007164"/>
    </source>
</evidence>
<dbReference type="InterPro" id="IPR018044">
    <property type="entry name" value="Peptidase_S11"/>
</dbReference>
<dbReference type="GO" id="GO:0009252">
    <property type="term" value="P:peptidoglycan biosynthetic process"/>
    <property type="evidence" value="ECO:0007669"/>
    <property type="project" value="UniProtKB-KW"/>
</dbReference>
<dbReference type="PANTHER" id="PTHR35333:SF4">
    <property type="entry name" value="SLR0121 PROTEIN"/>
    <property type="match status" value="1"/>
</dbReference>
<comment type="similarity">
    <text evidence="1 8">Belongs to the peptidase S11 family.</text>
</comment>
<feature type="domain" description="Peptidase S11 D-alanyl-D-alanine carboxypeptidase A N-terminal" evidence="9">
    <location>
        <begin position="58"/>
        <end position="160"/>
    </location>
</feature>
<sequence>MIRKNRKRALCLLCALCLCGTGGILGVKYYSNPQEPVVLETVSDSLTSEGAPTEEQKKANLNLDVKAAVLIDADTGKVLYQQDAHKELPPASVTKVMTMLLAMEAVEDGKVKLTDPVTISERAASMGGSQMYMEVGETHTLEELLEGIAIVSANDACVAFNWENIWEKKLNTKDNIYNDLLKK</sequence>
<comment type="caution">
    <text evidence="10">The sequence shown here is derived from an EMBL/GenBank/DDBJ whole genome shotgun (WGS) entry which is preliminary data.</text>
</comment>
<keyword evidence="6" id="KW-0961">Cell wall biogenesis/degradation</keyword>
<keyword evidence="4" id="KW-0133">Cell shape</keyword>